<keyword evidence="12" id="KW-1185">Reference proteome</keyword>
<dbReference type="STRING" id="1007099.SAMN05216287_2440"/>
<dbReference type="NCBIfam" id="NF004836">
    <property type="entry name" value="PRK06186.1"/>
    <property type="match status" value="1"/>
</dbReference>
<evidence type="ECO:0000256" key="3">
    <source>
        <dbReference type="ARBA" id="ARBA00012291"/>
    </source>
</evidence>
<dbReference type="InterPro" id="IPR017926">
    <property type="entry name" value="GATASE"/>
</dbReference>
<evidence type="ECO:0000256" key="4">
    <source>
        <dbReference type="ARBA" id="ARBA00022598"/>
    </source>
</evidence>
<comment type="pathway">
    <text evidence="1">Pyrimidine metabolism; CTP biosynthesis via de novo pathway; CTP from UDP: step 2/2.</text>
</comment>
<dbReference type="UniPathway" id="UPA00159">
    <property type="reaction ID" value="UER00277"/>
</dbReference>
<dbReference type="GO" id="GO:0019856">
    <property type="term" value="P:pyrimidine nucleobase biosynthetic process"/>
    <property type="evidence" value="ECO:0007669"/>
    <property type="project" value="TreeGrafter"/>
</dbReference>
<dbReference type="PANTHER" id="PTHR11550">
    <property type="entry name" value="CTP SYNTHASE"/>
    <property type="match status" value="1"/>
</dbReference>
<dbReference type="SUPFAM" id="SSF52317">
    <property type="entry name" value="Class I glutamine amidotransferase-like"/>
    <property type="match status" value="1"/>
</dbReference>
<dbReference type="Proteomes" id="UP000243778">
    <property type="component" value="Unassembled WGS sequence"/>
</dbReference>
<organism evidence="11 12">
    <name type="scientific">Pseudomonas kuykendallii</name>
    <dbReference type="NCBI Taxonomy" id="1007099"/>
    <lineage>
        <taxon>Bacteria</taxon>
        <taxon>Pseudomonadati</taxon>
        <taxon>Pseudomonadota</taxon>
        <taxon>Gammaproteobacteria</taxon>
        <taxon>Pseudomonadales</taxon>
        <taxon>Pseudomonadaceae</taxon>
        <taxon>Pseudomonas</taxon>
    </lineage>
</organism>
<proteinExistence type="inferred from homology"/>
<keyword evidence="7 11" id="KW-0315">Glutamine amidotransferase</keyword>
<accession>A0A1H2ZST6</accession>
<dbReference type="PANTHER" id="PTHR11550:SF0">
    <property type="entry name" value="CTP SYNTHASE-RELATED"/>
    <property type="match status" value="1"/>
</dbReference>
<gene>
    <name evidence="11" type="ORF">SAMN05216287_2440</name>
</gene>
<evidence type="ECO:0000256" key="2">
    <source>
        <dbReference type="ARBA" id="ARBA00007533"/>
    </source>
</evidence>
<feature type="domain" description="Glutamine amidotransferase" evidence="10">
    <location>
        <begin position="56"/>
        <end position="108"/>
    </location>
</feature>
<dbReference type="Gene3D" id="3.40.50.880">
    <property type="match status" value="1"/>
</dbReference>
<evidence type="ECO:0000256" key="6">
    <source>
        <dbReference type="ARBA" id="ARBA00022840"/>
    </source>
</evidence>
<evidence type="ECO:0000313" key="12">
    <source>
        <dbReference type="Proteomes" id="UP000243778"/>
    </source>
</evidence>
<keyword evidence="5" id="KW-0547">Nucleotide-binding</keyword>
<dbReference type="GO" id="GO:0044210">
    <property type="term" value="P:'de novo' CTP biosynthetic process"/>
    <property type="evidence" value="ECO:0007669"/>
    <property type="project" value="UniProtKB-UniPathway"/>
</dbReference>
<evidence type="ECO:0000256" key="7">
    <source>
        <dbReference type="ARBA" id="ARBA00022962"/>
    </source>
</evidence>
<keyword evidence="4" id="KW-0436">Ligase</keyword>
<keyword evidence="6" id="KW-0067">ATP-binding</keyword>
<dbReference type="RefSeq" id="WP_090228379.1">
    <property type="nucleotide sequence ID" value="NZ_FNNU01000003.1"/>
</dbReference>
<evidence type="ECO:0000259" key="10">
    <source>
        <dbReference type="Pfam" id="PF00117"/>
    </source>
</evidence>
<evidence type="ECO:0000256" key="8">
    <source>
        <dbReference type="ARBA" id="ARBA00022975"/>
    </source>
</evidence>
<dbReference type="GO" id="GO:0016740">
    <property type="term" value="F:transferase activity"/>
    <property type="evidence" value="ECO:0007669"/>
    <property type="project" value="UniProtKB-KW"/>
</dbReference>
<dbReference type="GO" id="GO:0005524">
    <property type="term" value="F:ATP binding"/>
    <property type="evidence" value="ECO:0007669"/>
    <property type="project" value="UniProtKB-KW"/>
</dbReference>
<evidence type="ECO:0000256" key="9">
    <source>
        <dbReference type="ARBA" id="ARBA00047781"/>
    </source>
</evidence>
<name>A0A1H2ZST6_9PSED</name>
<evidence type="ECO:0000313" key="11">
    <source>
        <dbReference type="EMBL" id="SDX20652.1"/>
    </source>
</evidence>
<evidence type="ECO:0000256" key="5">
    <source>
        <dbReference type="ARBA" id="ARBA00022741"/>
    </source>
</evidence>
<protein>
    <recommendedName>
        <fullName evidence="3">CTP synthase (glutamine hydrolyzing)</fullName>
        <ecNumber evidence="3">6.3.4.2</ecNumber>
    </recommendedName>
</protein>
<dbReference type="GO" id="GO:0003883">
    <property type="term" value="F:CTP synthase activity"/>
    <property type="evidence" value="ECO:0007669"/>
    <property type="project" value="UniProtKB-EC"/>
</dbReference>
<dbReference type="GO" id="GO:0042802">
    <property type="term" value="F:identical protein binding"/>
    <property type="evidence" value="ECO:0007669"/>
    <property type="project" value="TreeGrafter"/>
</dbReference>
<dbReference type="EC" id="6.3.4.2" evidence="3"/>
<reference evidence="12" key="1">
    <citation type="submission" date="2016-10" db="EMBL/GenBank/DDBJ databases">
        <authorList>
            <person name="Varghese N."/>
            <person name="Submissions S."/>
        </authorList>
    </citation>
    <scope>NUCLEOTIDE SEQUENCE [LARGE SCALE GENOMIC DNA]</scope>
    <source>
        <strain evidence="12">NRRL B-59562</strain>
    </source>
</reference>
<dbReference type="Pfam" id="PF00117">
    <property type="entry name" value="GATase"/>
    <property type="match status" value="1"/>
</dbReference>
<evidence type="ECO:0000256" key="1">
    <source>
        <dbReference type="ARBA" id="ARBA00005171"/>
    </source>
</evidence>
<dbReference type="InterPro" id="IPR004468">
    <property type="entry name" value="CTP_synthase"/>
</dbReference>
<comment type="similarity">
    <text evidence="2">Belongs to the CTP synthase family.</text>
</comment>
<sequence>MYSTNHVKIALIGERSDTITAHRAIPLALQLAAEALHIRVDHDWLSTDGIGDGQCLGDYDGIWCVPGSPYADTEGALRAIRFARENNVPFLGTCGGFQHALLEFARHSLGWNAEHAELSPQAEQPLIAPLSCALLDASRRVRLVSGTQIAELYGVLEITEEYLCRYGLDAAFREPLLAHSLRASGHDEGGEVRAIELQDHPFFLATLFQPERAALAGRLPPVVAGLVGACAVQAAHEAKLAS</sequence>
<dbReference type="OrthoDB" id="3286005at2"/>
<dbReference type="EMBL" id="FNNU01000003">
    <property type="protein sequence ID" value="SDX20652.1"/>
    <property type="molecule type" value="Genomic_DNA"/>
</dbReference>
<dbReference type="InterPro" id="IPR029062">
    <property type="entry name" value="Class_I_gatase-like"/>
</dbReference>
<dbReference type="AlphaFoldDB" id="A0A1H2ZST6"/>
<keyword evidence="11" id="KW-0808">Transferase</keyword>
<comment type="catalytic activity">
    <reaction evidence="9">
        <text>UTP + L-glutamine + ATP + H2O = CTP + L-glutamate + ADP + phosphate + 2 H(+)</text>
        <dbReference type="Rhea" id="RHEA:26426"/>
        <dbReference type="ChEBI" id="CHEBI:15377"/>
        <dbReference type="ChEBI" id="CHEBI:15378"/>
        <dbReference type="ChEBI" id="CHEBI:29985"/>
        <dbReference type="ChEBI" id="CHEBI:30616"/>
        <dbReference type="ChEBI" id="CHEBI:37563"/>
        <dbReference type="ChEBI" id="CHEBI:43474"/>
        <dbReference type="ChEBI" id="CHEBI:46398"/>
        <dbReference type="ChEBI" id="CHEBI:58359"/>
        <dbReference type="ChEBI" id="CHEBI:456216"/>
        <dbReference type="EC" id="6.3.4.2"/>
    </reaction>
</comment>
<keyword evidence="8" id="KW-0665">Pyrimidine biosynthesis</keyword>
<dbReference type="GO" id="GO:0005829">
    <property type="term" value="C:cytosol"/>
    <property type="evidence" value="ECO:0007669"/>
    <property type="project" value="TreeGrafter"/>
</dbReference>
<dbReference type="PROSITE" id="PS51273">
    <property type="entry name" value="GATASE_TYPE_1"/>
    <property type="match status" value="1"/>
</dbReference>